<dbReference type="Pfam" id="PF02899">
    <property type="entry name" value="Phage_int_SAM_1"/>
    <property type="match status" value="1"/>
</dbReference>
<dbReference type="Gene3D" id="1.10.150.130">
    <property type="match status" value="1"/>
</dbReference>
<proteinExistence type="predicted"/>
<feature type="domain" description="Core-binding (CB)" evidence="6">
    <location>
        <begin position="9"/>
        <end position="93"/>
    </location>
</feature>
<evidence type="ECO:0000313" key="7">
    <source>
        <dbReference type="EMBL" id="MFC3175004.1"/>
    </source>
</evidence>
<dbReference type="SUPFAM" id="SSF47823">
    <property type="entry name" value="lambda integrase-like, N-terminal domain"/>
    <property type="match status" value="1"/>
</dbReference>
<dbReference type="EMBL" id="JBHRTQ010000010">
    <property type="protein sequence ID" value="MFC3175004.1"/>
    <property type="molecule type" value="Genomic_DNA"/>
</dbReference>
<keyword evidence="8" id="KW-1185">Reference proteome</keyword>
<evidence type="ECO:0000259" key="5">
    <source>
        <dbReference type="PROSITE" id="PS51898"/>
    </source>
</evidence>
<keyword evidence="1" id="KW-0229">DNA integration</keyword>
<dbReference type="Gene3D" id="1.10.443.10">
    <property type="entry name" value="Intergrase catalytic core"/>
    <property type="match status" value="1"/>
</dbReference>
<dbReference type="Proteomes" id="UP001595604">
    <property type="component" value="Unassembled WGS sequence"/>
</dbReference>
<dbReference type="InterPro" id="IPR011010">
    <property type="entry name" value="DNA_brk_join_enz"/>
</dbReference>
<dbReference type="InterPro" id="IPR010998">
    <property type="entry name" value="Integrase_recombinase_N"/>
</dbReference>
<evidence type="ECO:0000256" key="3">
    <source>
        <dbReference type="ARBA" id="ARBA00023172"/>
    </source>
</evidence>
<evidence type="ECO:0000256" key="2">
    <source>
        <dbReference type="ARBA" id="ARBA00023125"/>
    </source>
</evidence>
<dbReference type="SUPFAM" id="SSF56349">
    <property type="entry name" value="DNA breaking-rejoining enzymes"/>
    <property type="match status" value="1"/>
</dbReference>
<dbReference type="InterPro" id="IPR044068">
    <property type="entry name" value="CB"/>
</dbReference>
<feature type="domain" description="Tyr recombinase" evidence="5">
    <location>
        <begin position="138"/>
        <end position="352"/>
    </location>
</feature>
<keyword evidence="2 4" id="KW-0238">DNA-binding</keyword>
<organism evidence="7 8">
    <name type="scientific">Novosphingobium bradum</name>
    <dbReference type="NCBI Taxonomy" id="1737444"/>
    <lineage>
        <taxon>Bacteria</taxon>
        <taxon>Pseudomonadati</taxon>
        <taxon>Pseudomonadota</taxon>
        <taxon>Alphaproteobacteria</taxon>
        <taxon>Sphingomonadales</taxon>
        <taxon>Sphingomonadaceae</taxon>
        <taxon>Novosphingobium</taxon>
    </lineage>
</organism>
<reference evidence="8" key="1">
    <citation type="journal article" date="2019" name="Int. J. Syst. Evol. Microbiol.">
        <title>The Global Catalogue of Microorganisms (GCM) 10K type strain sequencing project: providing services to taxonomists for standard genome sequencing and annotation.</title>
        <authorList>
            <consortium name="The Broad Institute Genomics Platform"/>
            <consortium name="The Broad Institute Genome Sequencing Center for Infectious Disease"/>
            <person name="Wu L."/>
            <person name="Ma J."/>
        </authorList>
    </citation>
    <scope>NUCLEOTIDE SEQUENCE [LARGE SCALE GENOMIC DNA]</scope>
    <source>
        <strain evidence="8">KCTC 42984</strain>
    </source>
</reference>
<gene>
    <name evidence="7" type="ORF">ACFOD9_12160</name>
</gene>
<evidence type="ECO:0000256" key="4">
    <source>
        <dbReference type="PROSITE-ProRule" id="PRU01248"/>
    </source>
</evidence>
<dbReference type="PROSITE" id="PS51900">
    <property type="entry name" value="CB"/>
    <property type="match status" value="1"/>
</dbReference>
<evidence type="ECO:0000313" key="8">
    <source>
        <dbReference type="Proteomes" id="UP001595604"/>
    </source>
</evidence>
<keyword evidence="3" id="KW-0233">DNA recombination</keyword>
<evidence type="ECO:0000259" key="6">
    <source>
        <dbReference type="PROSITE" id="PS51900"/>
    </source>
</evidence>
<accession>A0ABV7ITX1</accession>
<evidence type="ECO:0000256" key="1">
    <source>
        <dbReference type="ARBA" id="ARBA00022908"/>
    </source>
</evidence>
<dbReference type="InterPro" id="IPR002104">
    <property type="entry name" value="Integrase_catalytic"/>
</dbReference>
<name>A0ABV7ITX1_9SPHN</name>
<comment type="caution">
    <text evidence="7">The sequence shown here is derived from an EMBL/GenBank/DDBJ whole genome shotgun (WGS) entry which is preliminary data.</text>
</comment>
<dbReference type="Pfam" id="PF00589">
    <property type="entry name" value="Phage_integrase"/>
    <property type="match status" value="1"/>
</dbReference>
<protein>
    <submittedName>
        <fullName evidence="7">Tyrosine-type recombinase/integrase</fullName>
    </submittedName>
</protein>
<dbReference type="InterPro" id="IPR004107">
    <property type="entry name" value="Integrase_SAM-like_N"/>
</dbReference>
<dbReference type="RefSeq" id="WP_379510379.1">
    <property type="nucleotide sequence ID" value="NZ_JBHRTQ010000010.1"/>
</dbReference>
<dbReference type="PROSITE" id="PS51898">
    <property type="entry name" value="TYR_RECOMBINASE"/>
    <property type="match status" value="1"/>
</dbReference>
<dbReference type="InterPro" id="IPR013762">
    <property type="entry name" value="Integrase-like_cat_sf"/>
</dbReference>
<sequence>MNGLIDLCPSATPAIRAELLDAARRAMSENTWRALKADLGVFSRWAAVAGLTTLPAAPPTVARFLREQAQSGKKAATLARYTSSIARAHSLADQPDPTRTELVRLELKAQRRALGVRQRQARGLRFRGDVADPLAAQALAAAGPMGVCVEAMLAAAPATLQGLRDKALLSLAFDTGLRRSEVVATRWAHVEKGNAGAGRLFVPRSKSDQEGAGAYAYLSPRTMAAVVAWREASAAAPEGPVFRRLHRARAKDGPDVWTPGAALTPQSVTLIYRSLLDTARDAGLLGEIAEADYDHWRQSLTAHSTRVGLTQDLFAAGQDLAGIMQALRWKSPAQPARYAQALSVEANAAAKVVGKL</sequence>